<proteinExistence type="predicted"/>
<dbReference type="RefSeq" id="WP_089354986.1">
    <property type="nucleotide sequence ID" value="NZ_FZPD01000001.1"/>
</dbReference>
<dbReference type="AlphaFoldDB" id="A0A239EME2"/>
<name>A0A239EME2_EKHLU</name>
<feature type="transmembrane region" description="Helical" evidence="1">
    <location>
        <begin position="38"/>
        <end position="59"/>
    </location>
</feature>
<evidence type="ECO:0000313" key="3">
    <source>
        <dbReference type="Proteomes" id="UP000198393"/>
    </source>
</evidence>
<reference evidence="2 3" key="1">
    <citation type="submission" date="2017-06" db="EMBL/GenBank/DDBJ databases">
        <authorList>
            <person name="Kim H.J."/>
            <person name="Triplett B.A."/>
        </authorList>
    </citation>
    <scope>NUCLEOTIDE SEQUENCE [LARGE SCALE GENOMIC DNA]</scope>
    <source>
        <strain evidence="2 3">DSM 19307</strain>
    </source>
</reference>
<keyword evidence="1" id="KW-0472">Membrane</keyword>
<protein>
    <submittedName>
        <fullName evidence="2">Uncharacterized protein</fullName>
    </submittedName>
</protein>
<accession>A0A239EME2</accession>
<dbReference type="EMBL" id="FZPD01000001">
    <property type="protein sequence ID" value="SNS45183.1"/>
    <property type="molecule type" value="Genomic_DNA"/>
</dbReference>
<keyword evidence="1" id="KW-0812">Transmembrane</keyword>
<keyword evidence="1" id="KW-1133">Transmembrane helix</keyword>
<keyword evidence="3" id="KW-1185">Reference proteome</keyword>
<gene>
    <name evidence="2" type="ORF">SAMN05421640_0203</name>
</gene>
<evidence type="ECO:0000256" key="1">
    <source>
        <dbReference type="SAM" id="Phobius"/>
    </source>
</evidence>
<evidence type="ECO:0000313" key="2">
    <source>
        <dbReference type="EMBL" id="SNS45183.1"/>
    </source>
</evidence>
<dbReference type="Proteomes" id="UP000198393">
    <property type="component" value="Unassembled WGS sequence"/>
</dbReference>
<dbReference type="OrthoDB" id="1437682at2"/>
<feature type="transmembrane region" description="Helical" evidence="1">
    <location>
        <begin position="66"/>
        <end position="87"/>
    </location>
</feature>
<organism evidence="2 3">
    <name type="scientific">Ekhidna lutea</name>
    <dbReference type="NCBI Taxonomy" id="447679"/>
    <lineage>
        <taxon>Bacteria</taxon>
        <taxon>Pseudomonadati</taxon>
        <taxon>Bacteroidota</taxon>
        <taxon>Cytophagia</taxon>
        <taxon>Cytophagales</taxon>
        <taxon>Reichenbachiellaceae</taxon>
        <taxon>Ekhidna</taxon>
    </lineage>
</organism>
<sequence length="173" mass="19502">MSYFFIAIAVSLVLGLLKYNSSKTIDLDSASELRLSKFYWYFGIGCVLIAVISSVTVVVSNEKDVWISVLFILGFFGGLGLIIAMIYQNHRIKIEDDTLTVLSFWKVAKTVKWNEIKSIAFNPVSGYIKFHGPIDTLKIHFHIVGLVDLLELADRQTNGLTDQIQTVRNKLNI</sequence>